<dbReference type="Proteomes" id="UP000288805">
    <property type="component" value="Unassembled WGS sequence"/>
</dbReference>
<comment type="caution">
    <text evidence="1">The sequence shown here is derived from an EMBL/GenBank/DDBJ whole genome shotgun (WGS) entry which is preliminary data.</text>
</comment>
<reference evidence="1 2" key="1">
    <citation type="journal article" date="2018" name="PLoS Genet.">
        <title>Population sequencing reveals clonal diversity and ancestral inbreeding in the grapevine cultivar Chardonnay.</title>
        <authorList>
            <person name="Roach M.J."/>
            <person name="Johnson D.L."/>
            <person name="Bohlmann J."/>
            <person name="van Vuuren H.J."/>
            <person name="Jones S.J."/>
            <person name="Pretorius I.S."/>
            <person name="Schmidt S.A."/>
            <person name="Borneman A.R."/>
        </authorList>
    </citation>
    <scope>NUCLEOTIDE SEQUENCE [LARGE SCALE GENOMIC DNA]</scope>
    <source>
        <strain evidence="2">cv. Chardonnay</strain>
        <tissue evidence="1">Leaf</tissue>
    </source>
</reference>
<organism evidence="1 2">
    <name type="scientific">Vitis vinifera</name>
    <name type="common">Grape</name>
    <dbReference type="NCBI Taxonomy" id="29760"/>
    <lineage>
        <taxon>Eukaryota</taxon>
        <taxon>Viridiplantae</taxon>
        <taxon>Streptophyta</taxon>
        <taxon>Embryophyta</taxon>
        <taxon>Tracheophyta</taxon>
        <taxon>Spermatophyta</taxon>
        <taxon>Magnoliopsida</taxon>
        <taxon>eudicotyledons</taxon>
        <taxon>Gunneridae</taxon>
        <taxon>Pentapetalae</taxon>
        <taxon>rosids</taxon>
        <taxon>Vitales</taxon>
        <taxon>Vitaceae</taxon>
        <taxon>Viteae</taxon>
        <taxon>Vitis</taxon>
    </lineage>
</organism>
<gene>
    <name evidence="1" type="ORF">CK203_020086</name>
</gene>
<accession>A0A438J8P8</accession>
<dbReference type="EMBL" id="QGNW01000057">
    <property type="protein sequence ID" value="RVX05276.1"/>
    <property type="molecule type" value="Genomic_DNA"/>
</dbReference>
<name>A0A438J8P8_VITVI</name>
<proteinExistence type="predicted"/>
<evidence type="ECO:0000313" key="2">
    <source>
        <dbReference type="Proteomes" id="UP000288805"/>
    </source>
</evidence>
<dbReference type="PANTHER" id="PTHR37610">
    <property type="entry name" value="CCHC-TYPE DOMAIN-CONTAINING PROTEIN"/>
    <property type="match status" value="1"/>
</dbReference>
<evidence type="ECO:0000313" key="1">
    <source>
        <dbReference type="EMBL" id="RVX05276.1"/>
    </source>
</evidence>
<protein>
    <submittedName>
        <fullName evidence="1">Uncharacterized protein</fullName>
    </submittedName>
</protein>
<dbReference type="PANTHER" id="PTHR37610:SF40">
    <property type="entry name" value="OS01G0909600 PROTEIN"/>
    <property type="match status" value="1"/>
</dbReference>
<sequence length="145" mass="16675">MSKVSEATNTSTVPASEALAIHALGELPNIQVTYRLNGKNYLQWSQLKSCMFFTTTKEIWDVVNETYSKVCDATQIFEIKTRISATRQGDRSITEYANILKSLWQELDHYQCLKMMCSEDAALLKRFVVKERIFEFLAGLNVEYD</sequence>
<dbReference type="AlphaFoldDB" id="A0A438J8P8"/>